<dbReference type="InterPro" id="IPR003877">
    <property type="entry name" value="SPRY_dom"/>
</dbReference>
<dbReference type="CDD" id="cd12886">
    <property type="entry name" value="SPRY_like"/>
    <property type="match status" value="1"/>
</dbReference>
<evidence type="ECO:0000259" key="1">
    <source>
        <dbReference type="PROSITE" id="PS50188"/>
    </source>
</evidence>
<organism evidence="2">
    <name type="scientific">marine sediment metagenome</name>
    <dbReference type="NCBI Taxonomy" id="412755"/>
    <lineage>
        <taxon>unclassified sequences</taxon>
        <taxon>metagenomes</taxon>
        <taxon>ecological metagenomes</taxon>
    </lineage>
</organism>
<dbReference type="SUPFAM" id="SSF49899">
    <property type="entry name" value="Concanavalin A-like lectins/glucanases"/>
    <property type="match status" value="1"/>
</dbReference>
<accession>A0A0F9BMK3</accession>
<evidence type="ECO:0000313" key="2">
    <source>
        <dbReference type="EMBL" id="KKL23055.1"/>
    </source>
</evidence>
<feature type="domain" description="B30.2/SPRY" evidence="1">
    <location>
        <begin position="1"/>
        <end position="179"/>
    </location>
</feature>
<comment type="caution">
    <text evidence="2">The sequence shown here is derived from an EMBL/GenBank/DDBJ whole genome shotgun (WGS) entry which is preliminary data.</text>
</comment>
<name>A0A0F9BMK3_9ZZZZ</name>
<dbReference type="InterPro" id="IPR001870">
    <property type="entry name" value="B30.2/SPRY"/>
</dbReference>
<protein>
    <recommendedName>
        <fullName evidence="1">B30.2/SPRY domain-containing protein</fullName>
    </recommendedName>
</protein>
<dbReference type="EMBL" id="LAZR01037116">
    <property type="protein sequence ID" value="KKL23055.1"/>
    <property type="molecule type" value="Genomic_DNA"/>
</dbReference>
<dbReference type="InterPro" id="IPR043136">
    <property type="entry name" value="B30.2/SPRY_sf"/>
</dbReference>
<dbReference type="PROSITE" id="PS50188">
    <property type="entry name" value="B302_SPRY"/>
    <property type="match status" value="1"/>
</dbReference>
<gene>
    <name evidence="2" type="ORF">LCGC14_2429240</name>
</gene>
<dbReference type="Pfam" id="PF00622">
    <property type="entry name" value="SPRY"/>
    <property type="match status" value="1"/>
</dbReference>
<proteinExistence type="predicted"/>
<sequence>MSITWNPSDKHAGITLSLGNLRATTDDANGSGYWPVRATDGKSSGKWYFEIVSIHAYDFNYLGVANLIQSMASGQFPGSSANSWGYAAATGKKVFNSVQSIYGDVWTTGDVIGIPVDMDVGKIWFAKNNVWQAGGDPGAGTNEAFSGLSGTLYPMASAYGGFGYLMHTDIDLLLADMAYTPPSGFNPWEQVIYEEAVVDEVGLQDQAELMSLSEPVEDDIGLDDSVEVFSLTDAVEDDAVLDDAAASETIYEVEVEDGVGFDDPVDPDLTSDMVVSDEVGLGETAAVLNWAQWLAIYGSRVTARYYFTLTGTPDGLEDVVLPLSSFQYRLRDATPSYLQVVIPRITDAAVIAARANGDMIVEMAYLIDGVEQHREQLARVDFENVRVDKGTKNRSVTLTGHRTETWGAQIVTLTGITYQADYNGLTRVRIAMPDLWLRPGDTVHVGDEEFVAGQVLTAMSGKTQWTEVVEAA</sequence>
<reference evidence="2" key="1">
    <citation type="journal article" date="2015" name="Nature">
        <title>Complex archaea that bridge the gap between prokaryotes and eukaryotes.</title>
        <authorList>
            <person name="Spang A."/>
            <person name="Saw J.H."/>
            <person name="Jorgensen S.L."/>
            <person name="Zaremba-Niedzwiedzka K."/>
            <person name="Martijn J."/>
            <person name="Lind A.E."/>
            <person name="van Eijk R."/>
            <person name="Schleper C."/>
            <person name="Guy L."/>
            <person name="Ettema T.J."/>
        </authorList>
    </citation>
    <scope>NUCLEOTIDE SEQUENCE</scope>
</reference>
<dbReference type="InterPro" id="IPR013320">
    <property type="entry name" value="ConA-like_dom_sf"/>
</dbReference>
<dbReference type="SMART" id="SM00449">
    <property type="entry name" value="SPRY"/>
    <property type="match status" value="1"/>
</dbReference>
<dbReference type="Gene3D" id="2.60.120.920">
    <property type="match status" value="1"/>
</dbReference>
<dbReference type="AlphaFoldDB" id="A0A0F9BMK3"/>